<evidence type="ECO:0000313" key="2">
    <source>
        <dbReference type="Proteomes" id="UP000195062"/>
    </source>
</evidence>
<protein>
    <submittedName>
        <fullName evidence="1">Uncharacterized protein</fullName>
    </submittedName>
</protein>
<keyword evidence="2" id="KW-1185">Reference proteome</keyword>
<organism evidence="1 2">
    <name type="scientific">Clavibacter michiganensis subsp. michiganensis</name>
    <dbReference type="NCBI Taxonomy" id="33013"/>
    <lineage>
        <taxon>Bacteria</taxon>
        <taxon>Bacillati</taxon>
        <taxon>Actinomycetota</taxon>
        <taxon>Actinomycetes</taxon>
        <taxon>Micrococcales</taxon>
        <taxon>Microbacteriaceae</taxon>
        <taxon>Clavibacter</taxon>
    </lineage>
</organism>
<dbReference type="AlphaFoldDB" id="A0A251XN88"/>
<proteinExistence type="predicted"/>
<dbReference type="Proteomes" id="UP000195062">
    <property type="component" value="Unassembled WGS sequence"/>
</dbReference>
<reference evidence="1 2" key="1">
    <citation type="submission" date="2016-08" db="EMBL/GenBank/DDBJ databases">
        <title>Genome sequence of Clavibacter michiganensis subsp. michiganensis strain CASJ007.</title>
        <authorList>
            <person name="Thapa S.P."/>
            <person name="Coaker G."/>
        </authorList>
    </citation>
    <scope>NUCLEOTIDE SEQUENCE [LARGE SCALE GENOMIC DNA]</scope>
    <source>
        <strain evidence="1">CASJ007</strain>
    </source>
</reference>
<gene>
    <name evidence="1" type="ORF">CMMCAS07_08100</name>
</gene>
<name>A0A251XN88_CLAMM</name>
<dbReference type="EMBL" id="MDHH01000001">
    <property type="protein sequence ID" value="OUE04896.1"/>
    <property type="molecule type" value="Genomic_DNA"/>
</dbReference>
<evidence type="ECO:0000313" key="1">
    <source>
        <dbReference type="EMBL" id="OUE04896.1"/>
    </source>
</evidence>
<comment type="caution">
    <text evidence="1">The sequence shown here is derived from an EMBL/GenBank/DDBJ whole genome shotgun (WGS) entry which is preliminary data.</text>
</comment>
<sequence>MPAAPVTRVAELRITRDPLGAVADLARPSATSRT</sequence>
<accession>A0A251XN88</accession>